<dbReference type="InterPro" id="IPR001314">
    <property type="entry name" value="Peptidase_S1A"/>
</dbReference>
<reference evidence="4" key="1">
    <citation type="submission" date="2020-11" db="EMBL/GenBank/DDBJ databases">
        <authorList>
            <person name="Tran Van P."/>
        </authorList>
    </citation>
    <scope>NUCLEOTIDE SEQUENCE</scope>
</reference>
<evidence type="ECO:0000313" key="4">
    <source>
        <dbReference type="EMBL" id="CAD7244869.1"/>
    </source>
</evidence>
<dbReference type="PROSITE" id="PS00135">
    <property type="entry name" value="TRYPSIN_SER"/>
    <property type="match status" value="1"/>
</dbReference>
<dbReference type="InterPro" id="IPR009003">
    <property type="entry name" value="Peptidase_S1_PA"/>
</dbReference>
<accession>A0A7R8XCR3</accession>
<evidence type="ECO:0000259" key="3">
    <source>
        <dbReference type="PROSITE" id="PS50240"/>
    </source>
</evidence>
<dbReference type="GO" id="GO:0004252">
    <property type="term" value="F:serine-type endopeptidase activity"/>
    <property type="evidence" value="ECO:0007669"/>
    <property type="project" value="InterPro"/>
</dbReference>
<proteinExistence type="inferred from homology"/>
<dbReference type="SMART" id="SM00020">
    <property type="entry name" value="Tryp_SPc"/>
    <property type="match status" value="1"/>
</dbReference>
<dbReference type="Pfam" id="PF00089">
    <property type="entry name" value="Trypsin"/>
    <property type="match status" value="1"/>
</dbReference>
<dbReference type="InterPro" id="IPR043504">
    <property type="entry name" value="Peptidase_S1_PA_chymotrypsin"/>
</dbReference>
<dbReference type="SUPFAM" id="SSF50494">
    <property type="entry name" value="Trypsin-like serine proteases"/>
    <property type="match status" value="1"/>
</dbReference>
<gene>
    <name evidence="4" type="ORF">DSTB1V02_LOCUS4755</name>
</gene>
<comment type="similarity">
    <text evidence="2">Belongs to the peptidase S1 family. CLIP subfamily.</text>
</comment>
<dbReference type="AlphaFoldDB" id="A0A7R8XCR3"/>
<evidence type="ECO:0000313" key="5">
    <source>
        <dbReference type="Proteomes" id="UP000677054"/>
    </source>
</evidence>
<dbReference type="CDD" id="cd00190">
    <property type="entry name" value="Tryp_SPc"/>
    <property type="match status" value="1"/>
</dbReference>
<dbReference type="Gene3D" id="2.40.10.10">
    <property type="entry name" value="Trypsin-like serine proteases"/>
    <property type="match status" value="2"/>
</dbReference>
<dbReference type="OrthoDB" id="5979691at2759"/>
<dbReference type="EMBL" id="LR900246">
    <property type="protein sequence ID" value="CAD7244869.1"/>
    <property type="molecule type" value="Genomic_DNA"/>
</dbReference>
<evidence type="ECO:0000256" key="2">
    <source>
        <dbReference type="ARBA" id="ARBA00024195"/>
    </source>
</evidence>
<dbReference type="EMBL" id="CAJPEV010000729">
    <property type="protein sequence ID" value="CAG0887971.1"/>
    <property type="molecule type" value="Genomic_DNA"/>
</dbReference>
<name>A0A7R8XCR3_9CRUS</name>
<protein>
    <recommendedName>
        <fullName evidence="3">Peptidase S1 domain-containing protein</fullName>
    </recommendedName>
</protein>
<keyword evidence="1" id="KW-1015">Disulfide bond</keyword>
<organism evidence="4">
    <name type="scientific">Darwinula stevensoni</name>
    <dbReference type="NCBI Taxonomy" id="69355"/>
    <lineage>
        <taxon>Eukaryota</taxon>
        <taxon>Metazoa</taxon>
        <taxon>Ecdysozoa</taxon>
        <taxon>Arthropoda</taxon>
        <taxon>Crustacea</taxon>
        <taxon>Oligostraca</taxon>
        <taxon>Ostracoda</taxon>
        <taxon>Podocopa</taxon>
        <taxon>Podocopida</taxon>
        <taxon>Darwinulocopina</taxon>
        <taxon>Darwinuloidea</taxon>
        <taxon>Darwinulidae</taxon>
        <taxon>Darwinula</taxon>
    </lineage>
</organism>
<keyword evidence="5" id="KW-1185">Reference proteome</keyword>
<dbReference type="PANTHER" id="PTHR24253">
    <property type="entry name" value="TRANSMEMBRANE PROTEASE SERINE"/>
    <property type="match status" value="1"/>
</dbReference>
<dbReference type="InterPro" id="IPR033116">
    <property type="entry name" value="TRYPSIN_SER"/>
</dbReference>
<sequence>MLGYHDLALARLDREVRLRSIIQPACLPTDEDIPPPHTKATVAGWGTTREGKASPVLQKVRVPLMDPSKCEKLVKRYRLLKALYPRGVTGRILCAGAEEKDSCKGDSGGPLMIRRAHDSCQYEVLGIVSAGLGCGLPDIPGFYTEIPAYLDWIEGIVWERDP</sequence>
<evidence type="ECO:0000256" key="1">
    <source>
        <dbReference type="ARBA" id="ARBA00023157"/>
    </source>
</evidence>
<dbReference type="PANTHER" id="PTHR24253:SF153">
    <property type="entry name" value="SERINE PROTEASE HEPSIN"/>
    <property type="match status" value="1"/>
</dbReference>
<dbReference type="PROSITE" id="PS50240">
    <property type="entry name" value="TRYPSIN_DOM"/>
    <property type="match status" value="1"/>
</dbReference>
<dbReference type="PRINTS" id="PR00722">
    <property type="entry name" value="CHYMOTRYPSIN"/>
</dbReference>
<dbReference type="GO" id="GO:0006508">
    <property type="term" value="P:proteolysis"/>
    <property type="evidence" value="ECO:0007669"/>
    <property type="project" value="InterPro"/>
</dbReference>
<dbReference type="Proteomes" id="UP000677054">
    <property type="component" value="Unassembled WGS sequence"/>
</dbReference>
<feature type="domain" description="Peptidase S1" evidence="3">
    <location>
        <begin position="1"/>
        <end position="158"/>
    </location>
</feature>
<dbReference type="FunFam" id="2.40.10.10:FF:000002">
    <property type="entry name" value="Transmembrane protease serine"/>
    <property type="match status" value="1"/>
</dbReference>
<dbReference type="InterPro" id="IPR001254">
    <property type="entry name" value="Trypsin_dom"/>
</dbReference>